<evidence type="ECO:0000313" key="2">
    <source>
        <dbReference type="Proteomes" id="UP000036406"/>
    </source>
</evidence>
<dbReference type="STRING" id="330734.ABA45_12285"/>
<dbReference type="Proteomes" id="UP000036406">
    <property type="component" value="Chromosome"/>
</dbReference>
<dbReference type="Pfam" id="PF13489">
    <property type="entry name" value="Methyltransf_23"/>
    <property type="match status" value="1"/>
</dbReference>
<proteinExistence type="predicted"/>
<dbReference type="EMBL" id="CP011494">
    <property type="protein sequence ID" value="AKO53091.1"/>
    <property type="molecule type" value="Genomic_DNA"/>
</dbReference>
<name>A0A0H4I266_9GAMM</name>
<keyword evidence="1" id="KW-0489">Methyltransferase</keyword>
<protein>
    <submittedName>
        <fullName evidence="1">2-polyprenyl-3-methyl-5-hydroxy-6-metoxy-1, 4-benzoquinol methylase</fullName>
    </submittedName>
</protein>
<evidence type="ECO:0000313" key="1">
    <source>
        <dbReference type="EMBL" id="AKO53091.1"/>
    </source>
</evidence>
<dbReference type="RefSeq" id="WP_048386520.1">
    <property type="nucleotide sequence ID" value="NZ_CP011494.1"/>
</dbReference>
<dbReference type="GO" id="GO:0032259">
    <property type="term" value="P:methylation"/>
    <property type="evidence" value="ECO:0007669"/>
    <property type="project" value="UniProtKB-KW"/>
</dbReference>
<dbReference type="CDD" id="cd02440">
    <property type="entry name" value="AdoMet_MTases"/>
    <property type="match status" value="1"/>
</dbReference>
<keyword evidence="1" id="KW-0808">Transferase</keyword>
<gene>
    <name evidence="1" type="ORF">ABA45_12285</name>
</gene>
<organism evidence="1 2">
    <name type="scientific">Marinobacter psychrophilus</name>
    <dbReference type="NCBI Taxonomy" id="330734"/>
    <lineage>
        <taxon>Bacteria</taxon>
        <taxon>Pseudomonadati</taxon>
        <taxon>Pseudomonadota</taxon>
        <taxon>Gammaproteobacteria</taxon>
        <taxon>Pseudomonadales</taxon>
        <taxon>Marinobacteraceae</taxon>
        <taxon>Marinobacter</taxon>
    </lineage>
</organism>
<dbReference type="Gene3D" id="3.40.50.150">
    <property type="entry name" value="Vaccinia Virus protein VP39"/>
    <property type="match status" value="2"/>
</dbReference>
<sequence length="217" mass="24648">MPSTLSIICPVCEQDELQHFQTLKKQHYLRCPECQCTVMAPDSRLSAEQEKTIYQYHDNNPGDPGYRRFLSKAADPLLARLPLGAHGLDFGCGPGPVLAGMLEEAGMTMALYDPFFHPQPDVLHQQYDFITCTEVLEHLHQPAAVLRQLDSLLKPGGLLAVMTCFQTDDARFASWHYRRDPTHVVFYKEETLALIAERYKWALEIPKKDVAIFTKAE</sequence>
<dbReference type="InterPro" id="IPR029063">
    <property type="entry name" value="SAM-dependent_MTases_sf"/>
</dbReference>
<dbReference type="PATRIC" id="fig|330734.3.peg.2575"/>
<reference evidence="1 2" key="1">
    <citation type="submission" date="2015-05" db="EMBL/GenBank/DDBJ databases">
        <title>Complete genome of Marinobacter psychrophilus strain 20041T isolated from sea-ice of the Canadian Basin.</title>
        <authorList>
            <person name="Song L."/>
            <person name="Ren L."/>
            <person name="Yu Y."/>
            <person name="Wang X."/>
        </authorList>
    </citation>
    <scope>NUCLEOTIDE SEQUENCE [LARGE SCALE GENOMIC DNA]</scope>
    <source>
        <strain evidence="1 2">20041</strain>
    </source>
</reference>
<dbReference type="GO" id="GO:0008168">
    <property type="term" value="F:methyltransferase activity"/>
    <property type="evidence" value="ECO:0007669"/>
    <property type="project" value="UniProtKB-KW"/>
</dbReference>
<dbReference type="SUPFAM" id="SSF53335">
    <property type="entry name" value="S-adenosyl-L-methionine-dependent methyltransferases"/>
    <property type="match status" value="1"/>
</dbReference>
<dbReference type="KEGG" id="mpq:ABA45_12285"/>
<dbReference type="AlphaFoldDB" id="A0A0H4I266"/>
<keyword evidence="2" id="KW-1185">Reference proteome</keyword>
<accession>A0A0H4I266</accession>